<dbReference type="Gene3D" id="3.30.70.2280">
    <property type="match status" value="1"/>
</dbReference>
<evidence type="ECO:0000259" key="12">
    <source>
        <dbReference type="PROSITE" id="PS51194"/>
    </source>
</evidence>
<feature type="region of interest" description="Disordered" evidence="9">
    <location>
        <begin position="912"/>
        <end position="979"/>
    </location>
</feature>
<dbReference type="InterPro" id="IPR012562">
    <property type="entry name" value="GUCT"/>
</dbReference>
<dbReference type="InterPro" id="IPR035979">
    <property type="entry name" value="RBD_domain_sf"/>
</dbReference>
<dbReference type="Pfam" id="PF08152">
    <property type="entry name" value="GUCT"/>
    <property type="match status" value="1"/>
</dbReference>
<dbReference type="InterPro" id="IPR027417">
    <property type="entry name" value="P-loop_NTPase"/>
</dbReference>
<dbReference type="FunCoup" id="A0A078AXX4">
    <property type="interactions" value="297"/>
</dbReference>
<dbReference type="EMBL" id="CCKQ01015479">
    <property type="protein sequence ID" value="CDW87295.1"/>
    <property type="molecule type" value="Genomic_DNA"/>
</dbReference>
<keyword evidence="4" id="KW-0378">Hydrolase</keyword>
<accession>A0A078AXX4</accession>
<keyword evidence="3" id="KW-0547">Nucleotide-binding</keyword>
<dbReference type="GO" id="GO:0003723">
    <property type="term" value="F:RNA binding"/>
    <property type="evidence" value="ECO:0007669"/>
    <property type="project" value="UniProtKB-UniRule"/>
</dbReference>
<dbReference type="Pfam" id="PF00076">
    <property type="entry name" value="RRM_1"/>
    <property type="match status" value="1"/>
</dbReference>
<evidence type="ECO:0000259" key="10">
    <source>
        <dbReference type="PROSITE" id="PS50102"/>
    </source>
</evidence>
<dbReference type="SMART" id="SM00487">
    <property type="entry name" value="DEXDc"/>
    <property type="match status" value="1"/>
</dbReference>
<evidence type="ECO:0000313" key="13">
    <source>
        <dbReference type="EMBL" id="CDW87295.1"/>
    </source>
</evidence>
<dbReference type="CDD" id="cd00268">
    <property type="entry name" value="DEADc"/>
    <property type="match status" value="1"/>
</dbReference>
<dbReference type="InterPro" id="IPR011545">
    <property type="entry name" value="DEAD/DEAH_box_helicase_dom"/>
</dbReference>
<dbReference type="Gene3D" id="3.40.50.300">
    <property type="entry name" value="P-loop containing nucleotide triphosphate hydrolases"/>
    <property type="match status" value="2"/>
</dbReference>
<dbReference type="Gene3D" id="3.30.70.330">
    <property type="match status" value="1"/>
</dbReference>
<feature type="domain" description="Helicase C-terminal" evidence="12">
    <location>
        <begin position="616"/>
        <end position="761"/>
    </location>
</feature>
<dbReference type="GO" id="GO:0016787">
    <property type="term" value="F:hydrolase activity"/>
    <property type="evidence" value="ECO:0007669"/>
    <property type="project" value="UniProtKB-KW"/>
</dbReference>
<dbReference type="InterPro" id="IPR012677">
    <property type="entry name" value="Nucleotide-bd_a/b_plait_sf"/>
</dbReference>
<evidence type="ECO:0000313" key="14">
    <source>
        <dbReference type="Proteomes" id="UP000039865"/>
    </source>
</evidence>
<dbReference type="GO" id="GO:0003724">
    <property type="term" value="F:RNA helicase activity"/>
    <property type="evidence" value="ECO:0007669"/>
    <property type="project" value="UniProtKB-EC"/>
</dbReference>
<dbReference type="GO" id="GO:0005829">
    <property type="term" value="C:cytosol"/>
    <property type="evidence" value="ECO:0007669"/>
    <property type="project" value="TreeGrafter"/>
</dbReference>
<evidence type="ECO:0000256" key="7">
    <source>
        <dbReference type="ARBA" id="ARBA00022884"/>
    </source>
</evidence>
<dbReference type="CDD" id="cd18787">
    <property type="entry name" value="SF2_C_DEAD"/>
    <property type="match status" value="1"/>
</dbReference>
<protein>
    <recommendedName>
        <fullName evidence="2">RNA helicase</fullName>
        <ecNumber evidence="2">3.6.4.13</ecNumber>
    </recommendedName>
</protein>
<dbReference type="InterPro" id="IPR044742">
    <property type="entry name" value="DEAD/DEAH_RhlB"/>
</dbReference>
<dbReference type="InParanoid" id="A0A078AXX4"/>
<feature type="compositionally biased region" description="Low complexity" evidence="9">
    <location>
        <begin position="945"/>
        <end position="958"/>
    </location>
</feature>
<dbReference type="OrthoDB" id="4255at2759"/>
<evidence type="ECO:0000259" key="11">
    <source>
        <dbReference type="PROSITE" id="PS51192"/>
    </source>
</evidence>
<dbReference type="Pfam" id="PF00271">
    <property type="entry name" value="Helicase_C"/>
    <property type="match status" value="1"/>
</dbReference>
<sequence>MGDSSEEEQQYITDLKSKYDQSRVKTSTTENNEKQNEQHPYVNLIVENTPNVKKSKVNETSKSQIKTSQIGQSWHPKHKELIQKVYSQLRPVILSDNTNTKSTLRSPMKSSVNKSFDKKLKGSNGTVGHTMYQSLDFEPSQNYLRLKKQHSLTLNSKSDRLKAFLNVHSQWKKDKFLSNNNQVLGSGSKEGRKLNLAEFNSLFKRKELIKKNPNNVPQKKIYNYVIPSERKRDDLRYEIRMKMLRSSTMSIQRPFSSDGKRKDGIKKTITSINSTYIYQYYNAQTKQKKFGRSNCFQEEKKRFCITKERFRQKQSLSFQSCLYLESKKRDEKRDDKKSKKERSPSKKVTEEKEVDHVKTRRMSMAAEKDAVDQEGAFENFPQITPKTIESLKKRGITKLFPVQYQSFNHVWNRKDLIVRDLTGSGKTMGFALPMVEYFRKHKLFGTGKIQGMCLAPTRELALQVSKEFNALKHSENEFNVLTVYGGVSIEDQTYQLRRGVDIFVGTTGRVLDHMERKNFNFTDLKTIVLDETDQMLKQGFKEDVERIMATIKEKAPKNLQVLLFSATVPFWVKQVAKEQMAPDFMMIDLAKDLHNKTSKTVNHLSINCPYQNRMSALADILVCYGGIGQTIVFCSTKAEANSLLLSDKIKQDIEVMHGDIAQNQREVTLKRFKECKFNVLVATDVASRGLDIPNVDLVIQVEPPKEVETYIHRAGRTARAGRTGTCITFYGKKHQGLITMIEQKAGIKFQKIGVPQPEDVIKASSRDVIKNLDQVVDQVLPLFEDAADLLIEKYGNDPKKALQVTLAYLSGHYKQVMSTRSLLTGQENYVTAEIKLNNAFNSLSFVWGILKRYLPDGMVNSIRGMRMFKDNKGVVFDVPDDSIAKFEDTFKHLFDEKKIDFHVGITKELPDLKEDNDFQQPSSGYGGYGNRQGGGYGQSSGGYGQQRNQSYGNNQGGNQFDGYQRNQSAPSRGNNDERTVFVGNLGFNTQEKEIEGLFTKERLNPSRLRLLNGPDGQFKGAAFVEFNSKEEAEKACQLDGRQIGDRKIRVNPAGNKPNPR</sequence>
<dbReference type="InterPro" id="IPR000504">
    <property type="entry name" value="RRM_dom"/>
</dbReference>
<feature type="compositionally biased region" description="Basic and acidic residues" evidence="9">
    <location>
        <begin position="329"/>
        <end position="357"/>
    </location>
</feature>
<dbReference type="AlphaFoldDB" id="A0A078AXX4"/>
<name>A0A078AXX4_STYLE</name>
<evidence type="ECO:0000256" key="6">
    <source>
        <dbReference type="ARBA" id="ARBA00022840"/>
    </source>
</evidence>
<dbReference type="PROSITE" id="PS51192">
    <property type="entry name" value="HELICASE_ATP_BIND_1"/>
    <property type="match status" value="1"/>
</dbReference>
<evidence type="ECO:0000256" key="9">
    <source>
        <dbReference type="SAM" id="MobiDB-lite"/>
    </source>
</evidence>
<feature type="compositionally biased region" description="Gly residues" evidence="9">
    <location>
        <begin position="924"/>
        <end position="944"/>
    </location>
</feature>
<dbReference type="GO" id="GO:0005524">
    <property type="term" value="F:ATP binding"/>
    <property type="evidence" value="ECO:0007669"/>
    <property type="project" value="UniProtKB-KW"/>
</dbReference>
<keyword evidence="5 13" id="KW-0347">Helicase</keyword>
<evidence type="ECO:0000256" key="5">
    <source>
        <dbReference type="ARBA" id="ARBA00022806"/>
    </source>
</evidence>
<reference evidence="13 14" key="1">
    <citation type="submission" date="2014-06" db="EMBL/GenBank/DDBJ databases">
        <authorList>
            <person name="Swart Estienne"/>
        </authorList>
    </citation>
    <scope>NUCLEOTIDE SEQUENCE [LARGE SCALE GENOMIC DNA]</scope>
    <source>
        <strain evidence="13 14">130c</strain>
    </source>
</reference>
<dbReference type="Pfam" id="PF26142">
    <property type="entry name" value="DD_DDX21-DDX50"/>
    <property type="match status" value="1"/>
</dbReference>
<evidence type="ECO:0000256" key="1">
    <source>
        <dbReference type="ARBA" id="ARBA00006517"/>
    </source>
</evidence>
<keyword evidence="6" id="KW-0067">ATP-binding</keyword>
<dbReference type="Proteomes" id="UP000039865">
    <property type="component" value="Unassembled WGS sequence"/>
</dbReference>
<dbReference type="PROSITE" id="PS50102">
    <property type="entry name" value="RRM"/>
    <property type="match status" value="1"/>
</dbReference>
<dbReference type="InterPro" id="IPR050079">
    <property type="entry name" value="DEAD_box_RNA_helicase"/>
</dbReference>
<evidence type="ECO:0000256" key="3">
    <source>
        <dbReference type="ARBA" id="ARBA00022741"/>
    </source>
</evidence>
<dbReference type="CDD" id="cd12937">
    <property type="entry name" value="GUCT_RH7_like"/>
    <property type="match status" value="1"/>
</dbReference>
<organism evidence="13 14">
    <name type="scientific">Stylonychia lemnae</name>
    <name type="common">Ciliate</name>
    <dbReference type="NCBI Taxonomy" id="5949"/>
    <lineage>
        <taxon>Eukaryota</taxon>
        <taxon>Sar</taxon>
        <taxon>Alveolata</taxon>
        <taxon>Ciliophora</taxon>
        <taxon>Intramacronucleata</taxon>
        <taxon>Spirotrichea</taxon>
        <taxon>Stichotrichia</taxon>
        <taxon>Sporadotrichida</taxon>
        <taxon>Oxytrichidae</taxon>
        <taxon>Stylonychinae</taxon>
        <taxon>Stylonychia</taxon>
    </lineage>
</organism>
<feature type="domain" description="RRM" evidence="10">
    <location>
        <begin position="978"/>
        <end position="1055"/>
    </location>
</feature>
<dbReference type="CDD" id="cd00590">
    <property type="entry name" value="RRM_SF"/>
    <property type="match status" value="1"/>
</dbReference>
<keyword evidence="7 8" id="KW-0694">RNA-binding</keyword>
<dbReference type="PANTHER" id="PTHR47959">
    <property type="entry name" value="ATP-DEPENDENT RNA HELICASE RHLE-RELATED"/>
    <property type="match status" value="1"/>
</dbReference>
<feature type="compositionally biased region" description="Polar residues" evidence="9">
    <location>
        <begin position="98"/>
        <end position="114"/>
    </location>
</feature>
<evidence type="ECO:0000256" key="2">
    <source>
        <dbReference type="ARBA" id="ARBA00012552"/>
    </source>
</evidence>
<feature type="region of interest" description="Disordered" evidence="9">
    <location>
        <begin position="98"/>
        <end position="120"/>
    </location>
</feature>
<evidence type="ECO:0000256" key="8">
    <source>
        <dbReference type="PROSITE-ProRule" id="PRU00176"/>
    </source>
</evidence>
<proteinExistence type="inferred from homology"/>
<feature type="region of interest" description="Disordered" evidence="9">
    <location>
        <begin position="329"/>
        <end position="359"/>
    </location>
</feature>
<dbReference type="InterPro" id="IPR014001">
    <property type="entry name" value="Helicase_ATP-bd"/>
</dbReference>
<feature type="region of interest" description="Disordered" evidence="9">
    <location>
        <begin position="1"/>
        <end position="39"/>
    </location>
</feature>
<dbReference type="PROSITE" id="PS51194">
    <property type="entry name" value="HELICASE_CTER"/>
    <property type="match status" value="1"/>
</dbReference>
<dbReference type="EC" id="3.6.4.13" evidence="2"/>
<dbReference type="InterPro" id="IPR059027">
    <property type="entry name" value="DD_DDX21-DDX50"/>
</dbReference>
<dbReference type="SMART" id="SM00490">
    <property type="entry name" value="HELICc"/>
    <property type="match status" value="1"/>
</dbReference>
<feature type="compositionally biased region" description="Polar residues" evidence="9">
    <location>
        <begin position="964"/>
        <end position="973"/>
    </location>
</feature>
<dbReference type="InterPro" id="IPR001650">
    <property type="entry name" value="Helicase_C-like"/>
</dbReference>
<dbReference type="SMART" id="SM00360">
    <property type="entry name" value="RRM"/>
    <property type="match status" value="1"/>
</dbReference>
<evidence type="ECO:0000256" key="4">
    <source>
        <dbReference type="ARBA" id="ARBA00022801"/>
    </source>
</evidence>
<dbReference type="Pfam" id="PF00270">
    <property type="entry name" value="DEAD"/>
    <property type="match status" value="1"/>
</dbReference>
<comment type="similarity">
    <text evidence="1">Belongs to the DEAD box helicase family. DDX21/DDX50 subfamily.</text>
</comment>
<dbReference type="PANTHER" id="PTHR47959:SF1">
    <property type="entry name" value="ATP-DEPENDENT RNA HELICASE DBPA"/>
    <property type="match status" value="1"/>
</dbReference>
<dbReference type="SUPFAM" id="SSF52540">
    <property type="entry name" value="P-loop containing nucleoside triphosphate hydrolases"/>
    <property type="match status" value="1"/>
</dbReference>
<keyword evidence="14" id="KW-1185">Reference proteome</keyword>
<feature type="region of interest" description="Disordered" evidence="9">
    <location>
        <begin position="53"/>
        <end position="72"/>
    </location>
</feature>
<gene>
    <name evidence="13" type="primary">Contig15053.g16037</name>
    <name evidence="13" type="ORF">STYLEM_16398</name>
</gene>
<feature type="domain" description="Helicase ATP-binding" evidence="11">
    <location>
        <begin position="407"/>
        <end position="586"/>
    </location>
</feature>
<dbReference type="SUPFAM" id="SSF54928">
    <property type="entry name" value="RNA-binding domain, RBD"/>
    <property type="match status" value="2"/>
</dbReference>